<comment type="subcellular location">
    <subcellularLocation>
        <location evidence="1">Membrane</location>
        <topology evidence="1">Multi-pass membrane protein</topology>
    </subcellularLocation>
</comment>
<evidence type="ECO:0000313" key="6">
    <source>
        <dbReference type="EMBL" id="TPQ23229.1"/>
    </source>
</evidence>
<dbReference type="GO" id="GO:0016020">
    <property type="term" value="C:membrane"/>
    <property type="evidence" value="ECO:0007669"/>
    <property type="project" value="UniProtKB-SubCell"/>
</dbReference>
<organism evidence="6 7">
    <name type="scientific">Streptomyces sporangiiformans</name>
    <dbReference type="NCBI Taxonomy" id="2315329"/>
    <lineage>
        <taxon>Bacteria</taxon>
        <taxon>Bacillati</taxon>
        <taxon>Actinomycetota</taxon>
        <taxon>Actinomycetes</taxon>
        <taxon>Kitasatosporales</taxon>
        <taxon>Streptomycetaceae</taxon>
        <taxon>Streptomyces</taxon>
    </lineage>
</organism>
<evidence type="ECO:0000256" key="1">
    <source>
        <dbReference type="ARBA" id="ARBA00004141"/>
    </source>
</evidence>
<feature type="domain" description="Membrane transport protein MMPL" evidence="5">
    <location>
        <begin position="5"/>
        <end position="50"/>
    </location>
</feature>
<evidence type="ECO:0000256" key="3">
    <source>
        <dbReference type="ARBA" id="ARBA00022989"/>
    </source>
</evidence>
<gene>
    <name evidence="6" type="ORF">FGD71_005150</name>
</gene>
<dbReference type="EMBL" id="VCHX02000058">
    <property type="protein sequence ID" value="TPQ23229.1"/>
    <property type="molecule type" value="Genomic_DNA"/>
</dbReference>
<protein>
    <recommendedName>
        <fullName evidence="5">Membrane transport protein MMPL domain-containing protein</fullName>
    </recommendedName>
</protein>
<dbReference type="Proteomes" id="UP000317378">
    <property type="component" value="Unassembled WGS sequence"/>
</dbReference>
<keyword evidence="4" id="KW-0472">Membrane</keyword>
<evidence type="ECO:0000256" key="2">
    <source>
        <dbReference type="ARBA" id="ARBA00022692"/>
    </source>
</evidence>
<dbReference type="InterPro" id="IPR004869">
    <property type="entry name" value="MMPL_dom"/>
</dbReference>
<keyword evidence="2" id="KW-0812">Transmembrane</keyword>
<sequence>MVTVPDPYTTRGLTSEDGQALVIPVTLKGGLDDDAEEKAVDTAADRVHRTWRKPS</sequence>
<reference evidence="6 7" key="1">
    <citation type="submission" date="2019-06" db="EMBL/GenBank/DDBJ databases">
        <title>Streptomyces sporangiiformans sp. nov., a novel actinomycete isolated from soil in Mount Song.</title>
        <authorList>
            <person name="Han L."/>
        </authorList>
    </citation>
    <scope>NUCLEOTIDE SEQUENCE [LARGE SCALE GENOMIC DNA]</scope>
    <source>
        <strain evidence="6 7">NEAU-SSA 1</strain>
    </source>
</reference>
<name>A0A505DPQ4_9ACTN</name>
<comment type="caution">
    <text evidence="6">The sequence shown here is derived from an EMBL/GenBank/DDBJ whole genome shotgun (WGS) entry which is preliminary data.</text>
</comment>
<keyword evidence="7" id="KW-1185">Reference proteome</keyword>
<evidence type="ECO:0000256" key="4">
    <source>
        <dbReference type="ARBA" id="ARBA00023136"/>
    </source>
</evidence>
<dbReference type="AlphaFoldDB" id="A0A505DPQ4"/>
<keyword evidence="3" id="KW-1133">Transmembrane helix</keyword>
<dbReference type="OrthoDB" id="7051771at2"/>
<evidence type="ECO:0000259" key="5">
    <source>
        <dbReference type="Pfam" id="PF03176"/>
    </source>
</evidence>
<dbReference type="Pfam" id="PF03176">
    <property type="entry name" value="MMPL"/>
    <property type="match status" value="1"/>
</dbReference>
<accession>A0A505DPQ4</accession>
<proteinExistence type="predicted"/>
<evidence type="ECO:0000313" key="7">
    <source>
        <dbReference type="Proteomes" id="UP000317378"/>
    </source>
</evidence>